<dbReference type="InterPro" id="IPR001647">
    <property type="entry name" value="HTH_TetR"/>
</dbReference>
<dbReference type="Pfam" id="PF00440">
    <property type="entry name" value="TetR_N"/>
    <property type="match status" value="1"/>
</dbReference>
<dbReference type="AlphaFoldDB" id="A0A7W4K8M9"/>
<evidence type="ECO:0000313" key="4">
    <source>
        <dbReference type="EMBL" id="MBB2202351.1"/>
    </source>
</evidence>
<dbReference type="Gene3D" id="1.10.357.10">
    <property type="entry name" value="Tetracycline Repressor, domain 2"/>
    <property type="match status" value="1"/>
</dbReference>
<accession>A0A7W4K8M9</accession>
<dbReference type="EMBL" id="JABEQM010000009">
    <property type="protein sequence ID" value="MBB2202351.1"/>
    <property type="molecule type" value="Genomic_DNA"/>
</dbReference>
<feature type="domain" description="HTH tetR-type" evidence="3">
    <location>
        <begin position="9"/>
        <end position="69"/>
    </location>
</feature>
<sequence length="225" mass="25166">MTVSRTGWRGSQDVWLDAAQASLLESGVDAVRIQQLARRLNLSRTSFYWFFTDRAHMLDALLERWRIRNSGGIVARTTAYAETVAEAVLNLFDCWLDPALFDSQFEFAVRSWALQSADVAAAVGAADNMRLAAIAAMLRRFDIAPGTADVRARAIYLTQIGYISARTTEDQAERMGRIADYVDVFSGIAPTGMELARFYARHRFQPPDSAPAAPRRVRRRTVRSG</sequence>
<proteinExistence type="predicted"/>
<comment type="caution">
    <text evidence="4">The sequence shown here is derived from an EMBL/GenBank/DDBJ whole genome shotgun (WGS) entry which is preliminary data.</text>
</comment>
<reference evidence="4 5" key="1">
    <citation type="submission" date="2020-04" db="EMBL/GenBank/DDBJ databases">
        <title>Description of novel Gluconacetobacter.</title>
        <authorList>
            <person name="Sombolestani A."/>
        </authorList>
    </citation>
    <scope>NUCLEOTIDE SEQUENCE [LARGE SCALE GENOMIC DNA]</scope>
    <source>
        <strain evidence="4 5">LMG 27802</strain>
    </source>
</reference>
<evidence type="ECO:0000313" key="5">
    <source>
        <dbReference type="Proteomes" id="UP000578030"/>
    </source>
</evidence>
<dbReference type="RefSeq" id="WP_182959535.1">
    <property type="nucleotide sequence ID" value="NZ_JABEQM010000009.1"/>
</dbReference>
<keyword evidence="5" id="KW-1185">Reference proteome</keyword>
<name>A0A7W4K8M9_9PROT</name>
<dbReference type="PROSITE" id="PS50977">
    <property type="entry name" value="HTH_TETR_2"/>
    <property type="match status" value="1"/>
</dbReference>
<dbReference type="InterPro" id="IPR009057">
    <property type="entry name" value="Homeodomain-like_sf"/>
</dbReference>
<evidence type="ECO:0000256" key="1">
    <source>
        <dbReference type="ARBA" id="ARBA00023125"/>
    </source>
</evidence>
<feature type="DNA-binding region" description="H-T-H motif" evidence="2">
    <location>
        <begin position="32"/>
        <end position="51"/>
    </location>
</feature>
<dbReference type="GO" id="GO:0003677">
    <property type="term" value="F:DNA binding"/>
    <property type="evidence" value="ECO:0007669"/>
    <property type="project" value="UniProtKB-UniRule"/>
</dbReference>
<dbReference type="Proteomes" id="UP000578030">
    <property type="component" value="Unassembled WGS sequence"/>
</dbReference>
<evidence type="ECO:0000259" key="3">
    <source>
        <dbReference type="PROSITE" id="PS50977"/>
    </source>
</evidence>
<dbReference type="SUPFAM" id="SSF46689">
    <property type="entry name" value="Homeodomain-like"/>
    <property type="match status" value="1"/>
</dbReference>
<keyword evidence="1 2" id="KW-0238">DNA-binding</keyword>
<evidence type="ECO:0000256" key="2">
    <source>
        <dbReference type="PROSITE-ProRule" id="PRU00335"/>
    </source>
</evidence>
<protein>
    <submittedName>
        <fullName evidence="4">TetR/AcrR family transcriptional regulator</fullName>
    </submittedName>
</protein>
<gene>
    <name evidence="4" type="ORF">HLH28_12345</name>
</gene>
<organism evidence="4 5">
    <name type="scientific">Gluconacetobacter tumulisoli</name>
    <dbReference type="NCBI Taxonomy" id="1286189"/>
    <lineage>
        <taxon>Bacteria</taxon>
        <taxon>Pseudomonadati</taxon>
        <taxon>Pseudomonadota</taxon>
        <taxon>Alphaproteobacteria</taxon>
        <taxon>Acetobacterales</taxon>
        <taxon>Acetobacteraceae</taxon>
        <taxon>Gluconacetobacter</taxon>
    </lineage>
</organism>